<organism evidence="1 2">
    <name type="scientific">Pseudomonas umsongensis</name>
    <dbReference type="NCBI Taxonomy" id="198618"/>
    <lineage>
        <taxon>Bacteria</taxon>
        <taxon>Pseudomonadati</taxon>
        <taxon>Pseudomonadota</taxon>
        <taxon>Gammaproteobacteria</taxon>
        <taxon>Pseudomonadales</taxon>
        <taxon>Pseudomonadaceae</taxon>
        <taxon>Pseudomonas</taxon>
    </lineage>
</organism>
<keyword evidence="2" id="KW-1185">Reference proteome</keyword>
<name>A0ABX4E1G2_9PSED</name>
<sequence>MEVNDDAGSLTPRGALGFFASMLAPTVEVSMRHRAVQEATSTSAHSYRAYAVFPRPPRLFHASRRHWSL</sequence>
<comment type="caution">
    <text evidence="1">The sequence shown here is derived from an EMBL/GenBank/DDBJ whole genome shotgun (WGS) entry which is preliminary data.</text>
</comment>
<accession>A0ABX4E1G2</accession>
<dbReference type="Proteomes" id="UP000215455">
    <property type="component" value="Unassembled WGS sequence"/>
</dbReference>
<reference evidence="1 2" key="1">
    <citation type="submission" date="2017-06" db="EMBL/GenBank/DDBJ databases">
        <authorList>
            <person name="Furmanczyk E.M."/>
        </authorList>
    </citation>
    <scope>NUCLEOTIDE SEQUENCE [LARGE SCALE GENOMIC DNA]</scope>
    <source>
        <strain evidence="1 2">DSM 16611</strain>
    </source>
</reference>
<protein>
    <submittedName>
        <fullName evidence="1">Uncharacterized protein</fullName>
    </submittedName>
</protein>
<evidence type="ECO:0000313" key="1">
    <source>
        <dbReference type="EMBL" id="OXR35470.1"/>
    </source>
</evidence>
<proteinExistence type="predicted"/>
<evidence type="ECO:0000313" key="2">
    <source>
        <dbReference type="Proteomes" id="UP000215455"/>
    </source>
</evidence>
<dbReference type="EMBL" id="NIWU01000001">
    <property type="protein sequence ID" value="OXR35470.1"/>
    <property type="molecule type" value="Genomic_DNA"/>
</dbReference>
<gene>
    <name evidence="1" type="ORF">PSUM_06240</name>
</gene>